<accession>A0A971M5D7</accession>
<evidence type="ECO:0008006" key="4">
    <source>
        <dbReference type="Google" id="ProtNLM"/>
    </source>
</evidence>
<gene>
    <name evidence="2" type="ORF">GXY80_12925</name>
</gene>
<organism evidence="2 3">
    <name type="scientific">Syntrophorhabdus aromaticivorans</name>
    <dbReference type="NCBI Taxonomy" id="328301"/>
    <lineage>
        <taxon>Bacteria</taxon>
        <taxon>Pseudomonadati</taxon>
        <taxon>Thermodesulfobacteriota</taxon>
        <taxon>Syntrophorhabdia</taxon>
        <taxon>Syntrophorhabdales</taxon>
        <taxon>Syntrophorhabdaceae</taxon>
        <taxon>Syntrophorhabdus</taxon>
    </lineage>
</organism>
<comment type="caution">
    <text evidence="2">The sequence shown here is derived from an EMBL/GenBank/DDBJ whole genome shotgun (WGS) entry which is preliminary data.</text>
</comment>
<protein>
    <recommendedName>
        <fullName evidence="4">Type 4 fimbrial biogenesis protein PilX N-terminal domain-containing protein</fullName>
    </recommendedName>
</protein>
<keyword evidence="1" id="KW-0472">Membrane</keyword>
<evidence type="ECO:0000256" key="1">
    <source>
        <dbReference type="SAM" id="Phobius"/>
    </source>
</evidence>
<feature type="transmembrane region" description="Helical" evidence="1">
    <location>
        <begin position="12"/>
        <end position="33"/>
    </location>
</feature>
<name>A0A971M5D7_9BACT</name>
<keyword evidence="1" id="KW-1133">Transmembrane helix</keyword>
<reference evidence="2" key="2">
    <citation type="submission" date="2020-01" db="EMBL/GenBank/DDBJ databases">
        <authorList>
            <person name="Campanaro S."/>
        </authorList>
    </citation>
    <scope>NUCLEOTIDE SEQUENCE</scope>
    <source>
        <strain evidence="2">AS06rmzACSIP_7</strain>
    </source>
</reference>
<dbReference type="Proteomes" id="UP000777265">
    <property type="component" value="Unassembled WGS sequence"/>
</dbReference>
<proteinExistence type="predicted"/>
<sequence length="205" mass="21811">MDHASMKKGAALITVMALIFVTSGMVAAVYYLLHRGIEVSGIEKKYSVAREASLGGIEVFAKEIIPAAIGGNDLSKVVESFKKITNAKVFAGATNVCFTDKLTKSTANWGSTCSNTLDPVSSPDVTFTLSGAAPAQPFQVYAKIVDTVVGNSNRSGIILEGEAVAGSQTGMITPRHFPYIYTMEVQSQRENDASQKAGIEVLYAY</sequence>
<dbReference type="EMBL" id="JAAYEE010000239">
    <property type="protein sequence ID" value="NLW36358.1"/>
    <property type="molecule type" value="Genomic_DNA"/>
</dbReference>
<reference evidence="2" key="1">
    <citation type="journal article" date="2020" name="Biotechnol. Biofuels">
        <title>New insights from the biogas microbiome by comprehensive genome-resolved metagenomics of nearly 1600 species originating from multiple anaerobic digesters.</title>
        <authorList>
            <person name="Campanaro S."/>
            <person name="Treu L."/>
            <person name="Rodriguez-R L.M."/>
            <person name="Kovalovszki A."/>
            <person name="Ziels R.M."/>
            <person name="Maus I."/>
            <person name="Zhu X."/>
            <person name="Kougias P.G."/>
            <person name="Basile A."/>
            <person name="Luo G."/>
            <person name="Schluter A."/>
            <person name="Konstantinidis K.T."/>
            <person name="Angelidaki I."/>
        </authorList>
    </citation>
    <scope>NUCLEOTIDE SEQUENCE</scope>
    <source>
        <strain evidence="2">AS06rmzACSIP_7</strain>
    </source>
</reference>
<keyword evidence="1" id="KW-0812">Transmembrane</keyword>
<dbReference type="AlphaFoldDB" id="A0A971M5D7"/>
<evidence type="ECO:0000313" key="2">
    <source>
        <dbReference type="EMBL" id="NLW36358.1"/>
    </source>
</evidence>
<evidence type="ECO:0000313" key="3">
    <source>
        <dbReference type="Proteomes" id="UP000777265"/>
    </source>
</evidence>